<accession>A0A382YLR6</accession>
<reference evidence="2" key="1">
    <citation type="submission" date="2018-05" db="EMBL/GenBank/DDBJ databases">
        <authorList>
            <person name="Lanie J.A."/>
            <person name="Ng W.-L."/>
            <person name="Kazmierczak K.M."/>
            <person name="Andrzejewski T.M."/>
            <person name="Davidsen T.M."/>
            <person name="Wayne K.J."/>
            <person name="Tettelin H."/>
            <person name="Glass J.I."/>
            <person name="Rusch D."/>
            <person name="Podicherti R."/>
            <person name="Tsui H.-C.T."/>
            <person name="Winkler M.E."/>
        </authorList>
    </citation>
    <scope>NUCLEOTIDE SEQUENCE</scope>
</reference>
<organism evidence="2">
    <name type="scientific">marine metagenome</name>
    <dbReference type="NCBI Taxonomy" id="408172"/>
    <lineage>
        <taxon>unclassified sequences</taxon>
        <taxon>metagenomes</taxon>
        <taxon>ecological metagenomes</taxon>
    </lineage>
</organism>
<evidence type="ECO:0008006" key="3">
    <source>
        <dbReference type="Google" id="ProtNLM"/>
    </source>
</evidence>
<feature type="region of interest" description="Disordered" evidence="1">
    <location>
        <begin position="55"/>
        <end position="75"/>
    </location>
</feature>
<sequence>MARRGWEIPEREATPEDVYLNRRKFLKRTIGLSTAALLAGCGHETIFQSFEAEETADELFPDELQPPDPAPELPLYPASLNPRFATLDRPLTEESVAGSYNNFYEFTTGKDVVPFISKFTSDPWT</sequence>
<feature type="compositionally biased region" description="Pro residues" evidence="1">
    <location>
        <begin position="64"/>
        <end position="74"/>
    </location>
</feature>
<name>A0A382YLR6_9ZZZZ</name>
<protein>
    <recommendedName>
        <fullName evidence="3">Mononuclear molybdenum enzyme YedY</fullName>
    </recommendedName>
</protein>
<evidence type="ECO:0000313" key="2">
    <source>
        <dbReference type="EMBL" id="SVD84247.1"/>
    </source>
</evidence>
<evidence type="ECO:0000256" key="1">
    <source>
        <dbReference type="SAM" id="MobiDB-lite"/>
    </source>
</evidence>
<proteinExistence type="predicted"/>
<gene>
    <name evidence="2" type="ORF">METZ01_LOCUS437101</name>
</gene>
<feature type="non-terminal residue" evidence="2">
    <location>
        <position position="125"/>
    </location>
</feature>
<dbReference type="EMBL" id="UINC01176896">
    <property type="protein sequence ID" value="SVD84247.1"/>
    <property type="molecule type" value="Genomic_DNA"/>
</dbReference>
<dbReference type="AlphaFoldDB" id="A0A382YLR6"/>